<evidence type="ECO:0000259" key="9">
    <source>
        <dbReference type="PROSITE" id="PS51192"/>
    </source>
</evidence>
<keyword evidence="4" id="KW-0378">Hydrolase</keyword>
<sequence length="889" mass="99731">MRPTPEKRGRRNNLSLFRESEKTQLSGELLAKLQAKVTNSDYLERYAKRRQSLSISEKREEILSAIKESNVVIICGTTGCGKTTQVPQFILDKATEDGEGGECSILVTQPRRLSAVSIAQRVAAERLEDVGDTCGYAVRFDSKRGTSINFCTTGILMRTLHNDPMLSHINYLIIDEIHERDVNSDFLLILVREVLKTRTDLKVILMSATLQAKQFGDYFGNVPIINVEGYMFPVKELFLEDLATMASEEGISSPLLKQASAMADSMEEQKLTQDVTDWLEEDRKEMERKEGHAKYNILVADTEIDFVALQFAVQQAIKMADLSNSSILVFLPGWEEISRAKDILERDSRFDIVCLHSSISVHEQQRCFLPPEEGKIKLILSTNIAESGVTIDDVGAVIDLGRSKEKTFFARKGNTTSGKNVEGNVSQLLTVYASHANCVQRRGRVGRTRPGVCLRLYTKRHFDTLHQFQTPEILRTPLESLCLQVLALRLGEPRRFLNLALEPPEGDSTASAMSRLEYLGAVTTGGDLTPLGNTLSKLPVHPRWGKLVVMGVFFQALDATLTMASLADSDAFVTNREVREAVRLYREHFSCDSQSDYIANLNAYYFWIAARDKLPSAELTTTLGVRHISVPQLLLASRTKQQFYNILVGSKTIRGTIANSPDEQFNEAFVEQSAYSQESSSCNLIKSLLASCLFPDLCMSYGKQLLRSKTELHISPSRDSVVRKAKYDEEDQRFYVYAELSLSQETEKLLARNLSHSPFWALLLFTPPNVAVTHDLTTNIGVVDDWIPFHMKYADFELVKKFKTCLHYAIGTAMHQPLDILQREEFNTIRSLVKDLLNAPETTQADHVRQTGTIVSPSDALAQFLLSKKREDSEAAAETTETPTESETA</sequence>
<dbReference type="EC" id="3.6.4.13" evidence="2"/>
<dbReference type="Gene3D" id="3.40.50.300">
    <property type="entry name" value="P-loop containing nucleotide triphosphate hydrolases"/>
    <property type="match status" value="2"/>
</dbReference>
<evidence type="ECO:0000256" key="2">
    <source>
        <dbReference type="ARBA" id="ARBA00012552"/>
    </source>
</evidence>
<dbReference type="FunFam" id="3.40.50.300:FF:000500">
    <property type="entry name" value="ATP-dependent RNA helicase DHX29"/>
    <property type="match status" value="1"/>
</dbReference>
<dbReference type="SMART" id="SM00847">
    <property type="entry name" value="HA2"/>
    <property type="match status" value="1"/>
</dbReference>
<feature type="domain" description="Helicase ATP-binding" evidence="9">
    <location>
        <begin position="63"/>
        <end position="228"/>
    </location>
</feature>
<dbReference type="FunFam" id="3.40.50.300:FF:002676">
    <property type="entry name" value="ATP-dependent DEAH-box RNA helicase, putative"/>
    <property type="match status" value="1"/>
</dbReference>
<keyword evidence="12" id="KW-1185">Reference proteome</keyword>
<dbReference type="PROSITE" id="PS51194">
    <property type="entry name" value="HELICASE_CTER"/>
    <property type="match status" value="1"/>
</dbReference>
<dbReference type="Pfam" id="PF00271">
    <property type="entry name" value="Helicase_C"/>
    <property type="match status" value="1"/>
</dbReference>
<name>A0A7G2C574_9TRYP</name>
<evidence type="ECO:0000256" key="5">
    <source>
        <dbReference type="ARBA" id="ARBA00022806"/>
    </source>
</evidence>
<dbReference type="InterPro" id="IPR001650">
    <property type="entry name" value="Helicase_C-like"/>
</dbReference>
<dbReference type="Gene3D" id="1.20.120.1080">
    <property type="match status" value="1"/>
</dbReference>
<dbReference type="InterPro" id="IPR011545">
    <property type="entry name" value="DEAD/DEAH_box_helicase_dom"/>
</dbReference>
<dbReference type="GO" id="GO:0003724">
    <property type="term" value="F:RNA helicase activity"/>
    <property type="evidence" value="ECO:0007669"/>
    <property type="project" value="UniProtKB-EC"/>
</dbReference>
<keyword evidence="5" id="KW-0347">Helicase</keyword>
<dbReference type="GO" id="GO:0016787">
    <property type="term" value="F:hydrolase activity"/>
    <property type="evidence" value="ECO:0007669"/>
    <property type="project" value="UniProtKB-KW"/>
</dbReference>
<evidence type="ECO:0000256" key="1">
    <source>
        <dbReference type="ARBA" id="ARBA00008792"/>
    </source>
</evidence>
<dbReference type="PANTHER" id="PTHR18934:SF119">
    <property type="entry name" value="ATP-DEPENDENT RNA HELICASE A"/>
    <property type="match status" value="1"/>
</dbReference>
<evidence type="ECO:0000256" key="6">
    <source>
        <dbReference type="ARBA" id="ARBA00022840"/>
    </source>
</evidence>
<gene>
    <name evidence="11" type="ORF">ADEAN_000233300</name>
</gene>
<proteinExistence type="inferred from homology"/>
<keyword evidence="3" id="KW-0547">Nucleotide-binding</keyword>
<comment type="catalytic activity">
    <reaction evidence="7">
        <text>ATP + H2O = ADP + phosphate + H(+)</text>
        <dbReference type="Rhea" id="RHEA:13065"/>
        <dbReference type="ChEBI" id="CHEBI:15377"/>
        <dbReference type="ChEBI" id="CHEBI:15378"/>
        <dbReference type="ChEBI" id="CHEBI:30616"/>
        <dbReference type="ChEBI" id="CHEBI:43474"/>
        <dbReference type="ChEBI" id="CHEBI:456216"/>
        <dbReference type="EC" id="3.6.4.13"/>
    </reaction>
</comment>
<evidence type="ECO:0000313" key="12">
    <source>
        <dbReference type="Proteomes" id="UP000515908"/>
    </source>
</evidence>
<dbReference type="CDD" id="cd18791">
    <property type="entry name" value="SF2_C_RHA"/>
    <property type="match status" value="1"/>
</dbReference>
<evidence type="ECO:0000256" key="7">
    <source>
        <dbReference type="ARBA" id="ARBA00047984"/>
    </source>
</evidence>
<dbReference type="PROSITE" id="PS51192">
    <property type="entry name" value="HELICASE_ATP_BIND_1"/>
    <property type="match status" value="1"/>
</dbReference>
<dbReference type="InterPro" id="IPR027417">
    <property type="entry name" value="P-loop_NTPase"/>
</dbReference>
<dbReference type="CDD" id="cd17917">
    <property type="entry name" value="DEXHc_RHA-like"/>
    <property type="match status" value="1"/>
</dbReference>
<evidence type="ECO:0000259" key="10">
    <source>
        <dbReference type="PROSITE" id="PS51194"/>
    </source>
</evidence>
<comment type="similarity">
    <text evidence="1">Belongs to the DEAD box helicase family. DEAH subfamily.</text>
</comment>
<dbReference type="PANTHER" id="PTHR18934">
    <property type="entry name" value="ATP-DEPENDENT RNA HELICASE"/>
    <property type="match status" value="1"/>
</dbReference>
<dbReference type="SMART" id="SM00487">
    <property type="entry name" value="DEXDc"/>
    <property type="match status" value="1"/>
</dbReference>
<feature type="region of interest" description="Disordered" evidence="8">
    <location>
        <begin position="868"/>
        <end position="889"/>
    </location>
</feature>
<evidence type="ECO:0000256" key="8">
    <source>
        <dbReference type="SAM" id="MobiDB-lite"/>
    </source>
</evidence>
<dbReference type="Pfam" id="PF00270">
    <property type="entry name" value="DEAD"/>
    <property type="match status" value="1"/>
</dbReference>
<dbReference type="VEuPathDB" id="TriTrypDB:ADEAN_000233300"/>
<feature type="domain" description="Helicase C-terminal" evidence="10">
    <location>
        <begin position="312"/>
        <end position="489"/>
    </location>
</feature>
<organism evidence="11 12">
    <name type="scientific">Angomonas deanei</name>
    <dbReference type="NCBI Taxonomy" id="59799"/>
    <lineage>
        <taxon>Eukaryota</taxon>
        <taxon>Discoba</taxon>
        <taxon>Euglenozoa</taxon>
        <taxon>Kinetoplastea</taxon>
        <taxon>Metakinetoplastina</taxon>
        <taxon>Trypanosomatida</taxon>
        <taxon>Trypanosomatidae</taxon>
        <taxon>Strigomonadinae</taxon>
        <taxon>Angomonas</taxon>
    </lineage>
</organism>
<protein>
    <recommendedName>
        <fullName evidence="2">RNA helicase</fullName>
        <ecNumber evidence="2">3.6.4.13</ecNumber>
    </recommendedName>
</protein>
<dbReference type="GO" id="GO:0003723">
    <property type="term" value="F:RNA binding"/>
    <property type="evidence" value="ECO:0007669"/>
    <property type="project" value="TreeGrafter"/>
</dbReference>
<evidence type="ECO:0000313" key="11">
    <source>
        <dbReference type="EMBL" id="CAD2214880.1"/>
    </source>
</evidence>
<dbReference type="InterPro" id="IPR014001">
    <property type="entry name" value="Helicase_ATP-bd"/>
</dbReference>
<dbReference type="GO" id="GO:0005524">
    <property type="term" value="F:ATP binding"/>
    <property type="evidence" value="ECO:0007669"/>
    <property type="project" value="UniProtKB-KW"/>
</dbReference>
<accession>A0A7G2C574</accession>
<dbReference type="AlphaFoldDB" id="A0A7G2C574"/>
<dbReference type="InterPro" id="IPR007502">
    <property type="entry name" value="Helicase-assoc_dom"/>
</dbReference>
<evidence type="ECO:0000256" key="4">
    <source>
        <dbReference type="ARBA" id="ARBA00022801"/>
    </source>
</evidence>
<dbReference type="Pfam" id="PF04408">
    <property type="entry name" value="WHD_HA2"/>
    <property type="match status" value="1"/>
</dbReference>
<dbReference type="EMBL" id="LR877148">
    <property type="protein sequence ID" value="CAD2214880.1"/>
    <property type="molecule type" value="Genomic_DNA"/>
</dbReference>
<dbReference type="Proteomes" id="UP000515908">
    <property type="component" value="Chromosome 04"/>
</dbReference>
<dbReference type="SMART" id="SM00490">
    <property type="entry name" value="HELICc"/>
    <property type="match status" value="1"/>
</dbReference>
<feature type="compositionally biased region" description="Low complexity" evidence="8">
    <location>
        <begin position="876"/>
        <end position="889"/>
    </location>
</feature>
<dbReference type="SUPFAM" id="SSF52540">
    <property type="entry name" value="P-loop containing nucleoside triphosphate hydrolases"/>
    <property type="match status" value="1"/>
</dbReference>
<evidence type="ECO:0000256" key="3">
    <source>
        <dbReference type="ARBA" id="ARBA00022741"/>
    </source>
</evidence>
<reference evidence="11 12" key="1">
    <citation type="submission" date="2020-08" db="EMBL/GenBank/DDBJ databases">
        <authorList>
            <person name="Newling K."/>
            <person name="Davey J."/>
            <person name="Forrester S."/>
        </authorList>
    </citation>
    <scope>NUCLEOTIDE SEQUENCE [LARGE SCALE GENOMIC DNA]</scope>
    <source>
        <strain evidence="12">Crithidia deanei Carvalho (ATCC PRA-265)</strain>
    </source>
</reference>
<keyword evidence="6" id="KW-0067">ATP-binding</keyword>
<dbReference type="InterPro" id="IPR048333">
    <property type="entry name" value="HA2_WH"/>
</dbReference>